<dbReference type="GO" id="GO:0005737">
    <property type="term" value="C:cytoplasm"/>
    <property type="evidence" value="ECO:0007669"/>
    <property type="project" value="TreeGrafter"/>
</dbReference>
<keyword evidence="2" id="KW-1185">Reference proteome</keyword>
<dbReference type="InterPro" id="IPR036412">
    <property type="entry name" value="HAD-like_sf"/>
</dbReference>
<dbReference type="InterPro" id="IPR010021">
    <property type="entry name" value="PGPP1/Gep4"/>
</dbReference>
<dbReference type="PANTHER" id="PTHR19288:SF25">
    <property type="entry name" value="PHOSPHATIDYLGLYCEROPHOSPHATASE GEP4, MITOCHONDRIAL"/>
    <property type="match status" value="1"/>
</dbReference>
<dbReference type="OrthoDB" id="198652at2759"/>
<dbReference type="Proteomes" id="UP000612746">
    <property type="component" value="Unassembled WGS sequence"/>
</dbReference>
<dbReference type="NCBIfam" id="TIGR01668">
    <property type="entry name" value="YqeG_hyp_ppase"/>
    <property type="match status" value="1"/>
</dbReference>
<comment type="caution">
    <text evidence="1">The sequence shown here is derived from an EMBL/GenBank/DDBJ whole genome shotgun (WGS) entry which is preliminary data.</text>
</comment>
<dbReference type="Gene3D" id="3.40.50.1000">
    <property type="entry name" value="HAD superfamily/HAD-like"/>
    <property type="match status" value="1"/>
</dbReference>
<evidence type="ECO:0000313" key="1">
    <source>
        <dbReference type="EMBL" id="KAG2175994.1"/>
    </source>
</evidence>
<evidence type="ECO:0000313" key="2">
    <source>
        <dbReference type="Proteomes" id="UP000612746"/>
    </source>
</evidence>
<dbReference type="SUPFAM" id="SSF56784">
    <property type="entry name" value="HAD-like"/>
    <property type="match status" value="1"/>
</dbReference>
<protein>
    <submittedName>
        <fullName evidence="1">Uncharacterized protein</fullName>
    </submittedName>
</protein>
<dbReference type="AlphaFoldDB" id="A0A8H7PKU0"/>
<reference evidence="1" key="1">
    <citation type="submission" date="2020-12" db="EMBL/GenBank/DDBJ databases">
        <title>Metabolic potential, ecology and presence of endohyphal bacteria is reflected in genomic diversity of Mucoromycotina.</title>
        <authorList>
            <person name="Muszewska A."/>
            <person name="Okrasinska A."/>
            <person name="Steczkiewicz K."/>
            <person name="Drgas O."/>
            <person name="Orlowska M."/>
            <person name="Perlinska-Lenart U."/>
            <person name="Aleksandrzak-Piekarczyk T."/>
            <person name="Szatraj K."/>
            <person name="Zielenkiewicz U."/>
            <person name="Pilsyk S."/>
            <person name="Malc E."/>
            <person name="Mieczkowski P."/>
            <person name="Kruszewska J.S."/>
            <person name="Biernat P."/>
            <person name="Pawlowska J."/>
        </authorList>
    </citation>
    <scope>NUCLEOTIDE SEQUENCE</scope>
    <source>
        <strain evidence="1">WA0000051536</strain>
    </source>
</reference>
<sequence>MVQSLNVSGIVNAFRVFRNPSLIIPHLVVDDIRQIDYNKLKQQGVKVMAFDKDNCLTAPYENRISAEFEPAWKLCKDTFGHDRVIIVSNSAGTDDDKNHQQISVFSVILTLGPPGALGVPVLRHAIKKPGGGGALLERFQHVAKPREMAMVGDRLFTDILFGNLNGTFTVLTRQIISEKGDNAIAARIRRFEHRLLDFLLKKKVDPPKIVDN</sequence>
<dbReference type="GO" id="GO:0008962">
    <property type="term" value="F:phosphatidylglycerophosphatase activity"/>
    <property type="evidence" value="ECO:0007669"/>
    <property type="project" value="InterPro"/>
</dbReference>
<organism evidence="1 2">
    <name type="scientific">Umbelopsis vinacea</name>
    <dbReference type="NCBI Taxonomy" id="44442"/>
    <lineage>
        <taxon>Eukaryota</taxon>
        <taxon>Fungi</taxon>
        <taxon>Fungi incertae sedis</taxon>
        <taxon>Mucoromycota</taxon>
        <taxon>Mucoromycotina</taxon>
        <taxon>Umbelopsidomycetes</taxon>
        <taxon>Umbelopsidales</taxon>
        <taxon>Umbelopsidaceae</taxon>
        <taxon>Umbelopsis</taxon>
    </lineage>
</organism>
<dbReference type="Pfam" id="PF09419">
    <property type="entry name" value="PGP_phosphatase"/>
    <property type="match status" value="1"/>
</dbReference>
<proteinExistence type="predicted"/>
<dbReference type="InterPro" id="IPR023214">
    <property type="entry name" value="HAD_sf"/>
</dbReference>
<gene>
    <name evidence="1" type="ORF">INT44_000473</name>
</gene>
<dbReference type="InterPro" id="IPR027706">
    <property type="entry name" value="PGP_Pase"/>
</dbReference>
<accession>A0A8H7PKU0</accession>
<dbReference type="PANTHER" id="PTHR19288">
    <property type="entry name" value="4-NITROPHENYLPHOSPHATASE-RELATED"/>
    <property type="match status" value="1"/>
</dbReference>
<name>A0A8H7PKU0_9FUNG</name>
<dbReference type="EMBL" id="JAEPRA010000014">
    <property type="protein sequence ID" value="KAG2175994.1"/>
    <property type="molecule type" value="Genomic_DNA"/>
</dbReference>